<dbReference type="EMBL" id="JAUSVO010000001">
    <property type="protein sequence ID" value="MDQ0436556.1"/>
    <property type="molecule type" value="Genomic_DNA"/>
</dbReference>
<proteinExistence type="predicted"/>
<evidence type="ECO:0000256" key="2">
    <source>
        <dbReference type="ARBA" id="ARBA00022692"/>
    </source>
</evidence>
<evidence type="ECO:0000256" key="3">
    <source>
        <dbReference type="ARBA" id="ARBA00022989"/>
    </source>
</evidence>
<evidence type="ECO:0000256" key="4">
    <source>
        <dbReference type="ARBA" id="ARBA00023136"/>
    </source>
</evidence>
<dbReference type="Proteomes" id="UP001241603">
    <property type="component" value="Unassembled WGS sequence"/>
</dbReference>
<feature type="transmembrane region" description="Helical" evidence="5">
    <location>
        <begin position="68"/>
        <end position="88"/>
    </location>
</feature>
<dbReference type="GO" id="GO:0032259">
    <property type="term" value="P:methylation"/>
    <property type="evidence" value="ECO:0007669"/>
    <property type="project" value="UniProtKB-KW"/>
</dbReference>
<dbReference type="Gene3D" id="1.20.120.1630">
    <property type="match status" value="1"/>
</dbReference>
<evidence type="ECO:0000313" key="6">
    <source>
        <dbReference type="EMBL" id="MDQ0436556.1"/>
    </source>
</evidence>
<dbReference type="RefSeq" id="WP_266347452.1">
    <property type="nucleotide sequence ID" value="NZ_JAPKNG010000001.1"/>
</dbReference>
<comment type="caution">
    <text evidence="6">The sequence shown here is derived from an EMBL/GenBank/DDBJ whole genome shotgun (WGS) entry which is preliminary data.</text>
</comment>
<name>A0ABU0H505_9HYPH</name>
<comment type="subcellular location">
    <subcellularLocation>
        <location evidence="1">Membrane</location>
        <topology evidence="1">Multi-pass membrane protein</topology>
    </subcellularLocation>
</comment>
<keyword evidence="2 5" id="KW-0812">Transmembrane</keyword>
<gene>
    <name evidence="6" type="ORF">QO014_000926</name>
</gene>
<feature type="transmembrane region" description="Helical" evidence="5">
    <location>
        <begin position="43"/>
        <end position="61"/>
    </location>
</feature>
<reference evidence="6 7" key="1">
    <citation type="submission" date="2023-07" db="EMBL/GenBank/DDBJ databases">
        <title>Genomic Encyclopedia of Type Strains, Phase IV (KMG-IV): sequencing the most valuable type-strain genomes for metagenomic binning, comparative biology and taxonomic classification.</title>
        <authorList>
            <person name="Goeker M."/>
        </authorList>
    </citation>
    <scope>NUCLEOTIDE SEQUENCE [LARGE SCALE GENOMIC DNA]</scope>
    <source>
        <strain evidence="6 7">B6-8</strain>
    </source>
</reference>
<accession>A0ABU0H505</accession>
<feature type="transmembrane region" description="Helical" evidence="5">
    <location>
        <begin position="129"/>
        <end position="153"/>
    </location>
</feature>
<evidence type="ECO:0000256" key="1">
    <source>
        <dbReference type="ARBA" id="ARBA00004141"/>
    </source>
</evidence>
<keyword evidence="7" id="KW-1185">Reference proteome</keyword>
<keyword evidence="6" id="KW-0489">Methyltransferase</keyword>
<evidence type="ECO:0000313" key="7">
    <source>
        <dbReference type="Proteomes" id="UP001241603"/>
    </source>
</evidence>
<keyword evidence="4 5" id="KW-0472">Membrane</keyword>
<sequence length="166" mass="18794">MTFGWAYLLLGAVVLQRLLELVHARRNTARLLARGGREVGGDHYWMFIALHTSWLVALFLLTPPAPPVIWPLLALYGVLQLLRIWIIASLGPYWTTRIITLDGAPLQRRGPYRLLRHPNYLVVAIEIPLLPLILDLPVLAALFGVLNLALLAYRIRVEGRVLAVRR</sequence>
<protein>
    <submittedName>
        <fullName evidence="6">Methyltransferase</fullName>
    </submittedName>
</protein>
<keyword evidence="3 5" id="KW-1133">Transmembrane helix</keyword>
<dbReference type="Pfam" id="PF04140">
    <property type="entry name" value="ICMT"/>
    <property type="match status" value="1"/>
</dbReference>
<dbReference type="GO" id="GO:0008168">
    <property type="term" value="F:methyltransferase activity"/>
    <property type="evidence" value="ECO:0007669"/>
    <property type="project" value="UniProtKB-KW"/>
</dbReference>
<evidence type="ECO:0000256" key="5">
    <source>
        <dbReference type="SAM" id="Phobius"/>
    </source>
</evidence>
<keyword evidence="6" id="KW-0808">Transferase</keyword>
<dbReference type="InterPro" id="IPR007269">
    <property type="entry name" value="ICMT_MeTrfase"/>
</dbReference>
<organism evidence="6 7">
    <name type="scientific">Kaistia dalseonensis</name>
    <dbReference type="NCBI Taxonomy" id="410840"/>
    <lineage>
        <taxon>Bacteria</taxon>
        <taxon>Pseudomonadati</taxon>
        <taxon>Pseudomonadota</taxon>
        <taxon>Alphaproteobacteria</taxon>
        <taxon>Hyphomicrobiales</taxon>
        <taxon>Kaistiaceae</taxon>
        <taxon>Kaistia</taxon>
    </lineage>
</organism>